<evidence type="ECO:0008006" key="4">
    <source>
        <dbReference type="Google" id="ProtNLM"/>
    </source>
</evidence>
<evidence type="ECO:0000313" key="3">
    <source>
        <dbReference type="Proteomes" id="UP000503505"/>
    </source>
</evidence>
<proteinExistence type="predicted"/>
<feature type="signal peptide" evidence="1">
    <location>
        <begin position="1"/>
        <end position="22"/>
    </location>
</feature>
<keyword evidence="1" id="KW-0732">Signal</keyword>
<dbReference type="AlphaFoldDB" id="A0AAE7BXV2"/>
<dbReference type="Proteomes" id="UP000503505">
    <property type="component" value="Chromosome"/>
</dbReference>
<name>A0AAE7BXV2_9GAMM</name>
<evidence type="ECO:0000256" key="1">
    <source>
        <dbReference type="SAM" id="SignalP"/>
    </source>
</evidence>
<organism evidence="2 3">
    <name type="scientific">Acinetobacter schindleri</name>
    <dbReference type="NCBI Taxonomy" id="108981"/>
    <lineage>
        <taxon>Bacteria</taxon>
        <taxon>Pseudomonadati</taxon>
        <taxon>Pseudomonadota</taxon>
        <taxon>Gammaproteobacteria</taxon>
        <taxon>Moraxellales</taxon>
        <taxon>Moraxellaceae</taxon>
        <taxon>Acinetobacter</taxon>
    </lineage>
</organism>
<reference evidence="2 3" key="1">
    <citation type="submission" date="2019-09" db="EMBL/GenBank/DDBJ databases">
        <title>Non-baumannii Acinetobacter spp. carrying blaNDM-1 isolated in China.</title>
        <authorList>
            <person name="Cui C."/>
            <person name="Chen C."/>
            <person name="Sun J."/>
            <person name="Liu Y."/>
        </authorList>
    </citation>
    <scope>NUCLEOTIDE SEQUENCE [LARGE SCALE GENOMIC DNA]</scope>
    <source>
        <strain evidence="2 3">HZE23-1</strain>
    </source>
</reference>
<accession>A0AAE7BXV2</accession>
<sequence>MNRVCSYTCAMLMAGIQLPAIASFFDSSGLEHLDDDLLALVSGQDRSFQTKTDLYRADTLQRMTPQGFPVAAQSNQESLRLFNSVFQFNEKGQLTLQINQDVISIGVIECSLTIHGLSEVGKTLGDQIKFN</sequence>
<feature type="chain" id="PRO_5041915094" description="Curli production assembly/transport component CsgF" evidence="1">
    <location>
        <begin position="23"/>
        <end position="131"/>
    </location>
</feature>
<dbReference type="EMBL" id="CP044463">
    <property type="protein sequence ID" value="QIC68351.1"/>
    <property type="molecule type" value="Genomic_DNA"/>
</dbReference>
<evidence type="ECO:0000313" key="2">
    <source>
        <dbReference type="EMBL" id="QIC68351.1"/>
    </source>
</evidence>
<protein>
    <recommendedName>
        <fullName evidence="4">Curli production assembly/transport component CsgF</fullName>
    </recommendedName>
</protein>
<gene>
    <name evidence="2" type="ORF">FSC10_13695</name>
</gene>